<dbReference type="AlphaFoldDB" id="A0A290ZB64"/>
<dbReference type="Proteomes" id="UP000218505">
    <property type="component" value="Chromosome"/>
</dbReference>
<evidence type="ECO:0000256" key="2">
    <source>
        <dbReference type="ARBA" id="ARBA00022723"/>
    </source>
</evidence>
<evidence type="ECO:0000256" key="5">
    <source>
        <dbReference type="SAM" id="SignalP"/>
    </source>
</evidence>
<dbReference type="InterPro" id="IPR017941">
    <property type="entry name" value="Rieske_2Fe-2S"/>
</dbReference>
<proteinExistence type="predicted"/>
<accession>A0A290ZB64</accession>
<dbReference type="SUPFAM" id="SSF50022">
    <property type="entry name" value="ISP domain"/>
    <property type="match status" value="1"/>
</dbReference>
<dbReference type="RefSeq" id="WP_096496090.1">
    <property type="nucleotide sequence ID" value="NZ_CP023445.1"/>
</dbReference>
<name>A0A290ZB64_9PSEU</name>
<dbReference type="Pfam" id="PF00355">
    <property type="entry name" value="Rieske"/>
    <property type="match status" value="1"/>
</dbReference>
<dbReference type="CDD" id="cd03467">
    <property type="entry name" value="Rieske"/>
    <property type="match status" value="1"/>
</dbReference>
<keyword evidence="5" id="KW-0732">Signal</keyword>
<keyword evidence="8" id="KW-1185">Reference proteome</keyword>
<dbReference type="EMBL" id="CP023445">
    <property type="protein sequence ID" value="ATE56280.1"/>
    <property type="molecule type" value="Genomic_DNA"/>
</dbReference>
<reference evidence="7" key="1">
    <citation type="submission" date="2017-09" db="EMBL/GenBank/DDBJ databases">
        <title>Complete Genome Sequence of ansamitocin-producing Bacterium Actinosynnema pretiosum X47.</title>
        <authorList>
            <person name="Cao G."/>
            <person name="Zong G."/>
            <person name="Zhong C."/>
            <person name="Fu J."/>
        </authorList>
    </citation>
    <scope>NUCLEOTIDE SEQUENCE [LARGE SCALE GENOMIC DNA]</scope>
    <source>
        <strain evidence="7">X47</strain>
    </source>
</reference>
<feature type="domain" description="Rieske" evidence="6">
    <location>
        <begin position="40"/>
        <end position="135"/>
    </location>
</feature>
<evidence type="ECO:0000256" key="4">
    <source>
        <dbReference type="ARBA" id="ARBA00023014"/>
    </source>
</evidence>
<keyword evidence="2" id="KW-0479">Metal-binding</keyword>
<evidence type="ECO:0000256" key="3">
    <source>
        <dbReference type="ARBA" id="ARBA00023004"/>
    </source>
</evidence>
<evidence type="ECO:0000256" key="1">
    <source>
        <dbReference type="ARBA" id="ARBA00022714"/>
    </source>
</evidence>
<feature type="chain" id="PRO_5012425723" evidence="5">
    <location>
        <begin position="22"/>
        <end position="136"/>
    </location>
</feature>
<feature type="signal peptide" evidence="5">
    <location>
        <begin position="1"/>
        <end position="21"/>
    </location>
</feature>
<keyword evidence="4" id="KW-0411">Iron-sulfur</keyword>
<dbReference type="GO" id="GO:0004497">
    <property type="term" value="F:monooxygenase activity"/>
    <property type="evidence" value="ECO:0007669"/>
    <property type="project" value="UniProtKB-ARBA"/>
</dbReference>
<dbReference type="GO" id="GO:0016705">
    <property type="term" value="F:oxidoreductase activity, acting on paired donors, with incorporation or reduction of molecular oxygen"/>
    <property type="evidence" value="ECO:0007669"/>
    <property type="project" value="UniProtKB-ARBA"/>
</dbReference>
<sequence>MDRRTLLCGLLALTTPVVATACGPGAPTRRPGVGSGKAGDRIAALADVPVGGGALVDVSTDGQLLLLRPAETELRAFNPACPHAGATVNPPAKGSVACLAHGSTFDPATGEVRSGPAKQDLAEVPVRVMGQDVLLA</sequence>
<evidence type="ECO:0000313" key="7">
    <source>
        <dbReference type="EMBL" id="ATE56280.1"/>
    </source>
</evidence>
<keyword evidence="3" id="KW-0408">Iron</keyword>
<organism evidence="7 8">
    <name type="scientific">Actinosynnema pretiosum</name>
    <dbReference type="NCBI Taxonomy" id="42197"/>
    <lineage>
        <taxon>Bacteria</taxon>
        <taxon>Bacillati</taxon>
        <taxon>Actinomycetota</taxon>
        <taxon>Actinomycetes</taxon>
        <taxon>Pseudonocardiales</taxon>
        <taxon>Pseudonocardiaceae</taxon>
        <taxon>Actinosynnema</taxon>
    </lineage>
</organism>
<evidence type="ECO:0000259" key="6">
    <source>
        <dbReference type="PROSITE" id="PS51296"/>
    </source>
</evidence>
<dbReference type="GO" id="GO:0046872">
    <property type="term" value="F:metal ion binding"/>
    <property type="evidence" value="ECO:0007669"/>
    <property type="project" value="UniProtKB-KW"/>
</dbReference>
<dbReference type="KEGG" id="apre:CNX65_25910"/>
<dbReference type="PROSITE" id="PS51296">
    <property type="entry name" value="RIESKE"/>
    <property type="match status" value="1"/>
</dbReference>
<dbReference type="InterPro" id="IPR036922">
    <property type="entry name" value="Rieske_2Fe-2S_sf"/>
</dbReference>
<dbReference type="Gene3D" id="2.102.10.10">
    <property type="entry name" value="Rieske [2Fe-2S] iron-sulphur domain"/>
    <property type="match status" value="1"/>
</dbReference>
<gene>
    <name evidence="7" type="ORF">CNX65_25910</name>
</gene>
<evidence type="ECO:0000313" key="8">
    <source>
        <dbReference type="Proteomes" id="UP000218505"/>
    </source>
</evidence>
<keyword evidence="1" id="KW-0001">2Fe-2S</keyword>
<dbReference type="GO" id="GO:0051537">
    <property type="term" value="F:2 iron, 2 sulfur cluster binding"/>
    <property type="evidence" value="ECO:0007669"/>
    <property type="project" value="UniProtKB-KW"/>
</dbReference>
<protein>
    <submittedName>
        <fullName evidence="7">Rieske (2Fe-2S) protein</fullName>
    </submittedName>
</protein>
<dbReference type="PROSITE" id="PS51257">
    <property type="entry name" value="PROKAR_LIPOPROTEIN"/>
    <property type="match status" value="1"/>
</dbReference>